<protein>
    <submittedName>
        <fullName evidence="1">Uncharacterized protein</fullName>
    </submittedName>
</protein>
<proteinExistence type="predicted"/>
<organism evidence="1">
    <name type="scientific">Arundo donax</name>
    <name type="common">Giant reed</name>
    <name type="synonym">Donax arundinaceus</name>
    <dbReference type="NCBI Taxonomy" id="35708"/>
    <lineage>
        <taxon>Eukaryota</taxon>
        <taxon>Viridiplantae</taxon>
        <taxon>Streptophyta</taxon>
        <taxon>Embryophyta</taxon>
        <taxon>Tracheophyta</taxon>
        <taxon>Spermatophyta</taxon>
        <taxon>Magnoliopsida</taxon>
        <taxon>Liliopsida</taxon>
        <taxon>Poales</taxon>
        <taxon>Poaceae</taxon>
        <taxon>PACMAD clade</taxon>
        <taxon>Arundinoideae</taxon>
        <taxon>Arundineae</taxon>
        <taxon>Arundo</taxon>
    </lineage>
</organism>
<dbReference type="AlphaFoldDB" id="A0A0A9AGH9"/>
<reference evidence="1" key="1">
    <citation type="submission" date="2014-09" db="EMBL/GenBank/DDBJ databases">
        <authorList>
            <person name="Magalhaes I.L.F."/>
            <person name="Oliveira U."/>
            <person name="Santos F.R."/>
            <person name="Vidigal T.H.D.A."/>
            <person name="Brescovit A.D."/>
            <person name="Santos A.J."/>
        </authorList>
    </citation>
    <scope>NUCLEOTIDE SEQUENCE</scope>
    <source>
        <tissue evidence="1">Shoot tissue taken approximately 20 cm above the soil surface</tissue>
    </source>
</reference>
<accession>A0A0A9AGH9</accession>
<dbReference type="EMBL" id="GBRH01247639">
    <property type="protein sequence ID" value="JAD50256.1"/>
    <property type="molecule type" value="Transcribed_RNA"/>
</dbReference>
<reference evidence="1" key="2">
    <citation type="journal article" date="2015" name="Data Brief">
        <title>Shoot transcriptome of the giant reed, Arundo donax.</title>
        <authorList>
            <person name="Barrero R.A."/>
            <person name="Guerrero F.D."/>
            <person name="Moolhuijzen P."/>
            <person name="Goolsby J.A."/>
            <person name="Tidwell J."/>
            <person name="Bellgard S.E."/>
            <person name="Bellgard M.I."/>
        </authorList>
    </citation>
    <scope>NUCLEOTIDE SEQUENCE</scope>
    <source>
        <tissue evidence="1">Shoot tissue taken approximately 20 cm above the soil surface</tissue>
    </source>
</reference>
<evidence type="ECO:0000313" key="1">
    <source>
        <dbReference type="EMBL" id="JAD50256.1"/>
    </source>
</evidence>
<sequence>MRSETKCLPRSRPTRIWLHQINVKIEFDQMHKSGIRESLGWRGL</sequence>
<name>A0A0A9AGH9_ARUDO</name>